<dbReference type="SUPFAM" id="SSF55874">
    <property type="entry name" value="ATPase domain of HSP90 chaperone/DNA topoisomerase II/histidine kinase"/>
    <property type="match status" value="1"/>
</dbReference>
<dbReference type="Gene3D" id="1.10.287.130">
    <property type="match status" value="1"/>
</dbReference>
<evidence type="ECO:0000256" key="8">
    <source>
        <dbReference type="ARBA" id="ARBA00022777"/>
    </source>
</evidence>
<evidence type="ECO:0000256" key="10">
    <source>
        <dbReference type="ARBA" id="ARBA00022989"/>
    </source>
</evidence>
<keyword evidence="8 16" id="KW-0418">Kinase</keyword>
<dbReference type="SMART" id="SM00387">
    <property type="entry name" value="HATPase_c"/>
    <property type="match status" value="1"/>
</dbReference>
<evidence type="ECO:0000256" key="1">
    <source>
        <dbReference type="ARBA" id="ARBA00000085"/>
    </source>
</evidence>
<keyword evidence="10 12" id="KW-1133">Transmembrane helix</keyword>
<evidence type="ECO:0000313" key="17">
    <source>
        <dbReference type="Proteomes" id="UP000199550"/>
    </source>
</evidence>
<dbReference type="Pfam" id="PF00512">
    <property type="entry name" value="HisKA"/>
    <property type="match status" value="1"/>
</dbReference>
<dbReference type="InterPro" id="IPR013727">
    <property type="entry name" value="2CSK_N"/>
</dbReference>
<protein>
    <recommendedName>
        <fullName evidence="3">histidine kinase</fullName>
        <ecNumber evidence="3">2.7.13.3</ecNumber>
    </recommendedName>
</protein>
<dbReference type="InterPro" id="IPR003660">
    <property type="entry name" value="HAMP_dom"/>
</dbReference>
<dbReference type="Proteomes" id="UP000199550">
    <property type="component" value="Unassembled WGS sequence"/>
</dbReference>
<dbReference type="InterPro" id="IPR005467">
    <property type="entry name" value="His_kinase_dom"/>
</dbReference>
<evidence type="ECO:0000256" key="2">
    <source>
        <dbReference type="ARBA" id="ARBA00004141"/>
    </source>
</evidence>
<feature type="domain" description="HAMP" evidence="15">
    <location>
        <begin position="174"/>
        <end position="226"/>
    </location>
</feature>
<dbReference type="PROSITE" id="PS50109">
    <property type="entry name" value="HIS_KIN"/>
    <property type="match status" value="1"/>
</dbReference>
<dbReference type="Gene3D" id="1.20.5.1040">
    <property type="entry name" value="Sensor protein qsec"/>
    <property type="match status" value="1"/>
</dbReference>
<keyword evidence="17" id="KW-1185">Reference proteome</keyword>
<feature type="chain" id="PRO_5011493202" description="histidine kinase" evidence="13">
    <location>
        <begin position="28"/>
        <end position="441"/>
    </location>
</feature>
<proteinExistence type="predicted"/>
<reference evidence="17" key="1">
    <citation type="submission" date="2016-10" db="EMBL/GenBank/DDBJ databases">
        <authorList>
            <person name="Varghese N."/>
            <person name="Submissions S."/>
        </authorList>
    </citation>
    <scope>NUCLEOTIDE SEQUENCE [LARGE SCALE GENOMIC DNA]</scope>
    <source>
        <strain evidence="17">DSM 16199</strain>
    </source>
</reference>
<dbReference type="AlphaFoldDB" id="A0A1I4J5R9"/>
<comment type="subcellular location">
    <subcellularLocation>
        <location evidence="2">Membrane</location>
        <topology evidence="2">Multi-pass membrane protein</topology>
    </subcellularLocation>
</comment>
<gene>
    <name evidence="16" type="ORF">SAMN04488004_13323</name>
</gene>
<dbReference type="EMBL" id="FOTF01000033">
    <property type="protein sequence ID" value="SFL61955.1"/>
    <property type="molecule type" value="Genomic_DNA"/>
</dbReference>
<dbReference type="PROSITE" id="PS50885">
    <property type="entry name" value="HAMP"/>
    <property type="match status" value="1"/>
</dbReference>
<name>A0A1I4J5R9_9RHOB</name>
<dbReference type="Pfam" id="PF08521">
    <property type="entry name" value="2CSK_N"/>
    <property type="match status" value="1"/>
</dbReference>
<sequence length="441" mass="48293">MKLPRSIRFRTTLALAFLVMLMWLATAAVTTRQLSGEMDEVFDSALQETGQRILELAVVDVLGREEEGLTQHITALDAHDEYFTYLVRDTQGRILLSSHRADPDLFPTFAQNGFHQTDGFRFYQEAAVRGTITLTIAEPLAHRQSVSRELALGLALPLLAVIPLSILGIAYSLGLGLRPLGQLRDKLARRDANDLAPLSLDTLPTELKPIARTVNKLFGRLNAAFDAERSFASNAAHELRTPLAGAIAQVQLLRKHTREPETMRRAEAIESTLKRLTQLSEKLMQLARAEGAQLLADTLHDARVVVRLVVDDLPRADRARIDLNLPATAVQCDIDPDAVAIVARNLIENALRHGSDAPVYVMLSGDGWLHVENDCVAVPPATLQTLQERFIRGDTAGVGSGLGLAIVQKIAERTSSTLKIVSPLSDTNRGFRASIKLGHTA</sequence>
<evidence type="ECO:0000256" key="12">
    <source>
        <dbReference type="SAM" id="Phobius"/>
    </source>
</evidence>
<dbReference type="InterPro" id="IPR003594">
    <property type="entry name" value="HATPase_dom"/>
</dbReference>
<dbReference type="Pfam" id="PF02518">
    <property type="entry name" value="HATPase_c"/>
    <property type="match status" value="1"/>
</dbReference>
<evidence type="ECO:0000313" key="16">
    <source>
        <dbReference type="EMBL" id="SFL61955.1"/>
    </source>
</evidence>
<evidence type="ECO:0000256" key="3">
    <source>
        <dbReference type="ARBA" id="ARBA00012438"/>
    </source>
</evidence>
<dbReference type="EC" id="2.7.13.3" evidence="3"/>
<evidence type="ECO:0000256" key="7">
    <source>
        <dbReference type="ARBA" id="ARBA00022741"/>
    </source>
</evidence>
<keyword evidence="9" id="KW-0067">ATP-binding</keyword>
<dbReference type="CDD" id="cd00075">
    <property type="entry name" value="HATPase"/>
    <property type="match status" value="1"/>
</dbReference>
<comment type="catalytic activity">
    <reaction evidence="1">
        <text>ATP + protein L-histidine = ADP + protein N-phospho-L-histidine.</text>
        <dbReference type="EC" id="2.7.13.3"/>
    </reaction>
</comment>
<keyword evidence="12" id="KW-0472">Membrane</keyword>
<dbReference type="InterPro" id="IPR036890">
    <property type="entry name" value="HATPase_C_sf"/>
</dbReference>
<dbReference type="RefSeq" id="WP_090191695.1">
    <property type="nucleotide sequence ID" value="NZ_FOTF01000033.1"/>
</dbReference>
<keyword evidence="7" id="KW-0547">Nucleotide-binding</keyword>
<evidence type="ECO:0000259" key="14">
    <source>
        <dbReference type="PROSITE" id="PS50109"/>
    </source>
</evidence>
<dbReference type="PANTHER" id="PTHR45436">
    <property type="entry name" value="SENSOR HISTIDINE KINASE YKOH"/>
    <property type="match status" value="1"/>
</dbReference>
<dbReference type="InterPro" id="IPR050428">
    <property type="entry name" value="TCS_sensor_his_kinase"/>
</dbReference>
<feature type="domain" description="Histidine kinase" evidence="14">
    <location>
        <begin position="234"/>
        <end position="441"/>
    </location>
</feature>
<dbReference type="SUPFAM" id="SSF47384">
    <property type="entry name" value="Homodimeric domain of signal transducing histidine kinase"/>
    <property type="match status" value="1"/>
</dbReference>
<evidence type="ECO:0000256" key="13">
    <source>
        <dbReference type="SAM" id="SignalP"/>
    </source>
</evidence>
<evidence type="ECO:0000256" key="4">
    <source>
        <dbReference type="ARBA" id="ARBA00022553"/>
    </source>
</evidence>
<dbReference type="GO" id="GO:0000155">
    <property type="term" value="F:phosphorelay sensor kinase activity"/>
    <property type="evidence" value="ECO:0007669"/>
    <property type="project" value="InterPro"/>
</dbReference>
<keyword evidence="4" id="KW-0597">Phosphoprotein</keyword>
<evidence type="ECO:0000256" key="5">
    <source>
        <dbReference type="ARBA" id="ARBA00022679"/>
    </source>
</evidence>
<feature type="signal peptide" evidence="13">
    <location>
        <begin position="1"/>
        <end position="27"/>
    </location>
</feature>
<dbReference type="Gene3D" id="3.30.565.10">
    <property type="entry name" value="Histidine kinase-like ATPase, C-terminal domain"/>
    <property type="match status" value="1"/>
</dbReference>
<dbReference type="STRING" id="195913.SAMN04488004_13323"/>
<dbReference type="InterPro" id="IPR003661">
    <property type="entry name" value="HisK_dim/P_dom"/>
</dbReference>
<dbReference type="OrthoDB" id="913606at2"/>
<keyword evidence="13" id="KW-0732">Signal</keyword>
<organism evidence="16 17">
    <name type="scientific">Loktanella salsilacus</name>
    <dbReference type="NCBI Taxonomy" id="195913"/>
    <lineage>
        <taxon>Bacteria</taxon>
        <taxon>Pseudomonadati</taxon>
        <taxon>Pseudomonadota</taxon>
        <taxon>Alphaproteobacteria</taxon>
        <taxon>Rhodobacterales</taxon>
        <taxon>Roseobacteraceae</taxon>
        <taxon>Loktanella</taxon>
    </lineage>
</organism>
<evidence type="ECO:0000256" key="9">
    <source>
        <dbReference type="ARBA" id="ARBA00022840"/>
    </source>
</evidence>
<evidence type="ECO:0000259" key="15">
    <source>
        <dbReference type="PROSITE" id="PS50885"/>
    </source>
</evidence>
<dbReference type="InterPro" id="IPR036097">
    <property type="entry name" value="HisK_dim/P_sf"/>
</dbReference>
<dbReference type="GO" id="GO:0005524">
    <property type="term" value="F:ATP binding"/>
    <property type="evidence" value="ECO:0007669"/>
    <property type="project" value="UniProtKB-KW"/>
</dbReference>
<feature type="transmembrane region" description="Helical" evidence="12">
    <location>
        <begin position="150"/>
        <end position="177"/>
    </location>
</feature>
<keyword evidence="5" id="KW-0808">Transferase</keyword>
<evidence type="ECO:0000256" key="11">
    <source>
        <dbReference type="ARBA" id="ARBA00023012"/>
    </source>
</evidence>
<dbReference type="PANTHER" id="PTHR45436:SF14">
    <property type="entry name" value="SENSOR PROTEIN QSEC"/>
    <property type="match status" value="1"/>
</dbReference>
<dbReference type="SMART" id="SM00388">
    <property type="entry name" value="HisKA"/>
    <property type="match status" value="1"/>
</dbReference>
<keyword evidence="11" id="KW-0902">Two-component regulatory system</keyword>
<evidence type="ECO:0000256" key="6">
    <source>
        <dbReference type="ARBA" id="ARBA00022692"/>
    </source>
</evidence>
<dbReference type="CDD" id="cd00082">
    <property type="entry name" value="HisKA"/>
    <property type="match status" value="1"/>
</dbReference>
<keyword evidence="6 12" id="KW-0812">Transmembrane</keyword>
<dbReference type="GO" id="GO:0005886">
    <property type="term" value="C:plasma membrane"/>
    <property type="evidence" value="ECO:0007669"/>
    <property type="project" value="TreeGrafter"/>
</dbReference>
<accession>A0A1I4J5R9</accession>